<name>A0A4Y7ST47_COPMI</name>
<dbReference type="OrthoDB" id="6108017at2759"/>
<feature type="compositionally biased region" description="Basic and acidic residues" evidence="1">
    <location>
        <begin position="249"/>
        <end position="266"/>
    </location>
</feature>
<protein>
    <submittedName>
        <fullName evidence="2">Uncharacterized protein</fullName>
    </submittedName>
</protein>
<evidence type="ECO:0000313" key="2">
    <source>
        <dbReference type="EMBL" id="TEB25037.1"/>
    </source>
</evidence>
<keyword evidence="3" id="KW-1185">Reference proteome</keyword>
<feature type="compositionally biased region" description="Basic and acidic residues" evidence="1">
    <location>
        <begin position="434"/>
        <end position="453"/>
    </location>
</feature>
<dbReference type="EMBL" id="QPFP01000060">
    <property type="protein sequence ID" value="TEB25037.1"/>
    <property type="molecule type" value="Genomic_DNA"/>
</dbReference>
<proteinExistence type="predicted"/>
<feature type="region of interest" description="Disordered" evidence="1">
    <location>
        <begin position="177"/>
        <end position="226"/>
    </location>
</feature>
<feature type="region of interest" description="Disordered" evidence="1">
    <location>
        <begin position="249"/>
        <end position="269"/>
    </location>
</feature>
<gene>
    <name evidence="2" type="ORF">FA13DRAFT_1259333</name>
</gene>
<reference evidence="2 3" key="1">
    <citation type="journal article" date="2019" name="Nat. Ecol. Evol.">
        <title>Megaphylogeny resolves global patterns of mushroom evolution.</title>
        <authorList>
            <person name="Varga T."/>
            <person name="Krizsan K."/>
            <person name="Foldi C."/>
            <person name="Dima B."/>
            <person name="Sanchez-Garcia M."/>
            <person name="Sanchez-Ramirez S."/>
            <person name="Szollosi G.J."/>
            <person name="Szarkandi J.G."/>
            <person name="Papp V."/>
            <person name="Albert L."/>
            <person name="Andreopoulos W."/>
            <person name="Angelini C."/>
            <person name="Antonin V."/>
            <person name="Barry K.W."/>
            <person name="Bougher N.L."/>
            <person name="Buchanan P."/>
            <person name="Buyck B."/>
            <person name="Bense V."/>
            <person name="Catcheside P."/>
            <person name="Chovatia M."/>
            <person name="Cooper J."/>
            <person name="Damon W."/>
            <person name="Desjardin D."/>
            <person name="Finy P."/>
            <person name="Geml J."/>
            <person name="Haridas S."/>
            <person name="Hughes K."/>
            <person name="Justo A."/>
            <person name="Karasinski D."/>
            <person name="Kautmanova I."/>
            <person name="Kiss B."/>
            <person name="Kocsube S."/>
            <person name="Kotiranta H."/>
            <person name="LaButti K.M."/>
            <person name="Lechner B.E."/>
            <person name="Liimatainen K."/>
            <person name="Lipzen A."/>
            <person name="Lukacs Z."/>
            <person name="Mihaltcheva S."/>
            <person name="Morgado L.N."/>
            <person name="Niskanen T."/>
            <person name="Noordeloos M.E."/>
            <person name="Ohm R.A."/>
            <person name="Ortiz-Santana B."/>
            <person name="Ovrebo C."/>
            <person name="Racz N."/>
            <person name="Riley R."/>
            <person name="Savchenko A."/>
            <person name="Shiryaev A."/>
            <person name="Soop K."/>
            <person name="Spirin V."/>
            <person name="Szebenyi C."/>
            <person name="Tomsovsky M."/>
            <person name="Tulloss R.E."/>
            <person name="Uehling J."/>
            <person name="Grigoriev I.V."/>
            <person name="Vagvolgyi C."/>
            <person name="Papp T."/>
            <person name="Martin F.M."/>
            <person name="Miettinen O."/>
            <person name="Hibbett D.S."/>
            <person name="Nagy L.G."/>
        </authorList>
    </citation>
    <scope>NUCLEOTIDE SEQUENCE [LARGE SCALE GENOMIC DNA]</scope>
    <source>
        <strain evidence="2 3">FP101781</strain>
    </source>
</reference>
<feature type="compositionally biased region" description="Basic and acidic residues" evidence="1">
    <location>
        <begin position="9"/>
        <end position="28"/>
    </location>
</feature>
<feature type="compositionally biased region" description="Basic and acidic residues" evidence="1">
    <location>
        <begin position="364"/>
        <end position="386"/>
    </location>
</feature>
<dbReference type="Proteomes" id="UP000298030">
    <property type="component" value="Unassembled WGS sequence"/>
</dbReference>
<feature type="region of interest" description="Disordered" evidence="1">
    <location>
        <begin position="1"/>
        <end position="28"/>
    </location>
</feature>
<evidence type="ECO:0000256" key="1">
    <source>
        <dbReference type="SAM" id="MobiDB-lite"/>
    </source>
</evidence>
<evidence type="ECO:0000313" key="3">
    <source>
        <dbReference type="Proteomes" id="UP000298030"/>
    </source>
</evidence>
<accession>A0A4Y7ST47</accession>
<feature type="region of interest" description="Disordered" evidence="1">
    <location>
        <begin position="434"/>
        <end position="456"/>
    </location>
</feature>
<sequence>MAGEAEDLQQEKERALRSREKSTKAQEEKAIKALQDLEKERRAKSDVELNLRRLQGDLKASQSQVAELADQLQAVQRSKENLENELERLVDETDANNSFAKLQRQYESKIAILEDQLSESDNARTTAVKIREHLERQHEEIRRLILHGGGKGDADFQTRLLKELQLADEALNKEMAARAKVPRSSGAHELRPFNPSTPTKRGPSSVVSSPAGLGATPSRREADKQVAALKQQVQVLELRMAASERVRHHLESSLREMTSELEKSDGSRQSLQHYKERLIKENAKLSELLKDEADARRSAETAQIDGVQAMWSKFQKSLAEEKENYTRLEESRRALLVQQRTVQSELDAQRAQNRELIQLKSRLQEDVRDARQQSDQAKAEANEARKQLQSRQQDAEVKHVALSAAREEMKTVIEAYKTKEQGYLEKIEATEIARAKASRGESARASQRAREAASRSQIEAIRWWQGELRVRYASPALG</sequence>
<dbReference type="STRING" id="71717.A0A4Y7ST47"/>
<comment type="caution">
    <text evidence="2">The sequence shown here is derived from an EMBL/GenBank/DDBJ whole genome shotgun (WGS) entry which is preliminary data.</text>
</comment>
<organism evidence="2 3">
    <name type="scientific">Coprinellus micaceus</name>
    <name type="common">Glistening ink-cap mushroom</name>
    <name type="synonym">Coprinus micaceus</name>
    <dbReference type="NCBI Taxonomy" id="71717"/>
    <lineage>
        <taxon>Eukaryota</taxon>
        <taxon>Fungi</taxon>
        <taxon>Dikarya</taxon>
        <taxon>Basidiomycota</taxon>
        <taxon>Agaricomycotina</taxon>
        <taxon>Agaricomycetes</taxon>
        <taxon>Agaricomycetidae</taxon>
        <taxon>Agaricales</taxon>
        <taxon>Agaricineae</taxon>
        <taxon>Psathyrellaceae</taxon>
        <taxon>Coprinellus</taxon>
    </lineage>
</organism>
<feature type="region of interest" description="Disordered" evidence="1">
    <location>
        <begin position="364"/>
        <end position="393"/>
    </location>
</feature>
<dbReference type="AlphaFoldDB" id="A0A4Y7ST47"/>